<gene>
    <name evidence="10" type="ORF">ElyMa_002577800</name>
</gene>
<keyword evidence="4 7" id="KW-0479">Metal-binding</keyword>
<proteinExistence type="predicted"/>
<dbReference type="Gene3D" id="3.30.40.10">
    <property type="entry name" value="Zinc/RING finger domain, C3HC4 (zinc finger)"/>
    <property type="match status" value="1"/>
</dbReference>
<dbReference type="EMBL" id="BMAT01005310">
    <property type="protein sequence ID" value="GFR90837.1"/>
    <property type="molecule type" value="Genomic_DNA"/>
</dbReference>
<dbReference type="AlphaFoldDB" id="A0AAV4GY55"/>
<dbReference type="GO" id="GO:0061630">
    <property type="term" value="F:ubiquitin protein ligase activity"/>
    <property type="evidence" value="ECO:0007669"/>
    <property type="project" value="UniProtKB-EC"/>
</dbReference>
<evidence type="ECO:0000256" key="3">
    <source>
        <dbReference type="ARBA" id="ARBA00022679"/>
    </source>
</evidence>
<keyword evidence="5 7" id="KW-0863">Zinc-finger</keyword>
<dbReference type="Gene3D" id="4.10.1000.10">
    <property type="entry name" value="Zinc finger, CCCH-type"/>
    <property type="match status" value="1"/>
</dbReference>
<feature type="domain" description="RING-type" evidence="8">
    <location>
        <begin position="119"/>
        <end position="177"/>
    </location>
</feature>
<dbReference type="SMART" id="SM00184">
    <property type="entry name" value="RING"/>
    <property type="match status" value="1"/>
</dbReference>
<dbReference type="PROSITE" id="PS00518">
    <property type="entry name" value="ZF_RING_1"/>
    <property type="match status" value="1"/>
</dbReference>
<feature type="domain" description="C3H1-type" evidence="9">
    <location>
        <begin position="76"/>
        <end position="102"/>
    </location>
</feature>
<protein>
    <recommendedName>
        <fullName evidence="2">RING-type E3 ubiquitin transferase</fullName>
        <ecNumber evidence="2">2.3.2.27</ecNumber>
    </recommendedName>
</protein>
<organism evidence="10 11">
    <name type="scientific">Elysia marginata</name>
    <dbReference type="NCBI Taxonomy" id="1093978"/>
    <lineage>
        <taxon>Eukaryota</taxon>
        <taxon>Metazoa</taxon>
        <taxon>Spiralia</taxon>
        <taxon>Lophotrochozoa</taxon>
        <taxon>Mollusca</taxon>
        <taxon>Gastropoda</taxon>
        <taxon>Heterobranchia</taxon>
        <taxon>Euthyneura</taxon>
        <taxon>Panpulmonata</taxon>
        <taxon>Sacoglossa</taxon>
        <taxon>Placobranchoidea</taxon>
        <taxon>Plakobranchidae</taxon>
        <taxon>Elysia</taxon>
    </lineage>
</organism>
<reference evidence="10 11" key="1">
    <citation type="journal article" date="2021" name="Elife">
        <title>Chloroplast acquisition without the gene transfer in kleptoplastic sea slugs, Plakobranchus ocellatus.</title>
        <authorList>
            <person name="Maeda T."/>
            <person name="Takahashi S."/>
            <person name="Yoshida T."/>
            <person name="Shimamura S."/>
            <person name="Takaki Y."/>
            <person name="Nagai Y."/>
            <person name="Toyoda A."/>
            <person name="Suzuki Y."/>
            <person name="Arimoto A."/>
            <person name="Ishii H."/>
            <person name="Satoh N."/>
            <person name="Nishiyama T."/>
            <person name="Hasebe M."/>
            <person name="Maruyama T."/>
            <person name="Minagawa J."/>
            <person name="Obokata J."/>
            <person name="Shigenobu S."/>
        </authorList>
    </citation>
    <scope>NUCLEOTIDE SEQUENCE [LARGE SCALE GENOMIC DNA]</scope>
</reference>
<keyword evidence="11" id="KW-1185">Reference proteome</keyword>
<dbReference type="PROSITE" id="PS50103">
    <property type="entry name" value="ZF_C3H1"/>
    <property type="match status" value="2"/>
</dbReference>
<sequence>MADSGQAPEGNLATDATAPVDDRTNWLSQIRYSVTTTTHALPLVREARPQSPCRFTLRERCRYGCRCSRFHARTVQSQKPCKYFHRGHCKFGPNCKFSHALNSAESTLSQIKRDEEQECSICFEKVLANNETSDDATTSKFGILQNCNHCFCLPCIRKWRTTEGGALAMRKTCPVCRTPSDFIVLSEHWVQTPGEKKKFIENFKKVFKSKPCRYFRRGRGVCPDGTECTYLHALPDGTEVEGNDYDSFGGFDERRFLLELSTSIADVLQLFVRDMRLVSAERQSS</sequence>
<evidence type="ECO:0000313" key="11">
    <source>
        <dbReference type="Proteomes" id="UP000762676"/>
    </source>
</evidence>
<evidence type="ECO:0000256" key="5">
    <source>
        <dbReference type="ARBA" id="ARBA00022771"/>
    </source>
</evidence>
<evidence type="ECO:0000259" key="8">
    <source>
        <dbReference type="PROSITE" id="PS50089"/>
    </source>
</evidence>
<dbReference type="InterPro" id="IPR018957">
    <property type="entry name" value="Znf_C3HC4_RING-type"/>
</dbReference>
<dbReference type="InterPro" id="IPR000571">
    <property type="entry name" value="Znf_CCCH"/>
</dbReference>
<feature type="zinc finger region" description="C3H1-type" evidence="7">
    <location>
        <begin position="76"/>
        <end position="102"/>
    </location>
</feature>
<feature type="domain" description="C3H1-type" evidence="9">
    <location>
        <begin position="207"/>
        <end position="235"/>
    </location>
</feature>
<name>A0AAV4GY55_9GAST</name>
<dbReference type="Pfam" id="PF00642">
    <property type="entry name" value="zf-CCCH"/>
    <property type="match status" value="1"/>
</dbReference>
<dbReference type="InterPro" id="IPR036855">
    <property type="entry name" value="Znf_CCCH_sf"/>
</dbReference>
<dbReference type="Pfam" id="PF00097">
    <property type="entry name" value="zf-C3HC4"/>
    <property type="match status" value="1"/>
</dbReference>
<evidence type="ECO:0000256" key="7">
    <source>
        <dbReference type="PROSITE-ProRule" id="PRU00723"/>
    </source>
</evidence>
<comment type="caution">
    <text evidence="10">The sequence shown here is derived from an EMBL/GenBank/DDBJ whole genome shotgun (WGS) entry which is preliminary data.</text>
</comment>
<dbReference type="PROSITE" id="PS50089">
    <property type="entry name" value="ZF_RING_2"/>
    <property type="match status" value="1"/>
</dbReference>
<evidence type="ECO:0000256" key="1">
    <source>
        <dbReference type="ARBA" id="ARBA00000900"/>
    </source>
</evidence>
<evidence type="ECO:0000259" key="9">
    <source>
        <dbReference type="PROSITE" id="PS50103"/>
    </source>
</evidence>
<dbReference type="SUPFAM" id="SSF57850">
    <property type="entry name" value="RING/U-box"/>
    <property type="match status" value="1"/>
</dbReference>
<dbReference type="InterPro" id="IPR001841">
    <property type="entry name" value="Znf_RING"/>
</dbReference>
<dbReference type="GO" id="GO:0008270">
    <property type="term" value="F:zinc ion binding"/>
    <property type="evidence" value="ECO:0007669"/>
    <property type="project" value="UniProtKB-KW"/>
</dbReference>
<dbReference type="SUPFAM" id="SSF90229">
    <property type="entry name" value="CCCH zinc finger"/>
    <property type="match status" value="1"/>
</dbReference>
<dbReference type="InterPro" id="IPR013083">
    <property type="entry name" value="Znf_RING/FYVE/PHD"/>
</dbReference>
<evidence type="ECO:0000313" key="10">
    <source>
        <dbReference type="EMBL" id="GFR90837.1"/>
    </source>
</evidence>
<dbReference type="InterPro" id="IPR032297">
    <property type="entry name" value="Torus"/>
</dbReference>
<dbReference type="InterPro" id="IPR017907">
    <property type="entry name" value="Znf_RING_CS"/>
</dbReference>
<dbReference type="GO" id="GO:0000209">
    <property type="term" value="P:protein polyubiquitination"/>
    <property type="evidence" value="ECO:0007669"/>
    <property type="project" value="InterPro"/>
</dbReference>
<dbReference type="Proteomes" id="UP000762676">
    <property type="component" value="Unassembled WGS sequence"/>
</dbReference>
<feature type="zinc finger region" description="C3H1-type" evidence="7">
    <location>
        <begin position="207"/>
        <end position="235"/>
    </location>
</feature>
<dbReference type="InterPro" id="IPR045072">
    <property type="entry name" value="MKRN-like"/>
</dbReference>
<keyword evidence="6 7" id="KW-0862">Zinc</keyword>
<dbReference type="PANTHER" id="PTHR11224:SF10">
    <property type="entry name" value="IP09428P-RELATED"/>
    <property type="match status" value="1"/>
</dbReference>
<keyword evidence="3" id="KW-0808">Transferase</keyword>
<evidence type="ECO:0000256" key="6">
    <source>
        <dbReference type="ARBA" id="ARBA00022833"/>
    </source>
</evidence>
<comment type="catalytic activity">
    <reaction evidence="1">
        <text>S-ubiquitinyl-[E2 ubiquitin-conjugating enzyme]-L-cysteine + [acceptor protein]-L-lysine = [E2 ubiquitin-conjugating enzyme]-L-cysteine + N(6)-ubiquitinyl-[acceptor protein]-L-lysine.</text>
        <dbReference type="EC" id="2.3.2.27"/>
    </reaction>
</comment>
<dbReference type="Pfam" id="PF16131">
    <property type="entry name" value="Torus"/>
    <property type="match status" value="1"/>
</dbReference>
<evidence type="ECO:0000256" key="2">
    <source>
        <dbReference type="ARBA" id="ARBA00012483"/>
    </source>
</evidence>
<accession>A0AAV4GY55</accession>
<dbReference type="EC" id="2.3.2.27" evidence="2"/>
<evidence type="ECO:0000256" key="4">
    <source>
        <dbReference type="ARBA" id="ARBA00022723"/>
    </source>
</evidence>
<dbReference type="SMART" id="SM00356">
    <property type="entry name" value="ZnF_C3H1"/>
    <property type="match status" value="3"/>
</dbReference>
<dbReference type="PANTHER" id="PTHR11224">
    <property type="entry name" value="MAKORIN-RELATED"/>
    <property type="match status" value="1"/>
</dbReference>